<dbReference type="PATRIC" id="fig|217031.4.peg.928"/>
<evidence type="ECO:0000313" key="1">
    <source>
        <dbReference type="EMBL" id="KRG16815.1"/>
    </source>
</evidence>
<dbReference type="Proteomes" id="UP000053881">
    <property type="component" value="Unassembled WGS sequence"/>
</dbReference>
<accession>A0A0Q9Y7E5</accession>
<dbReference type="AlphaFoldDB" id="A0A0Q9Y7E5"/>
<proteinExistence type="predicted"/>
<name>A0A0Q9Y7E5_9BACI</name>
<protein>
    <submittedName>
        <fullName evidence="1">Uncharacterized protein</fullName>
    </submittedName>
</protein>
<organism evidence="1 2">
    <name type="scientific">Lederbergia galactosidilytica</name>
    <dbReference type="NCBI Taxonomy" id="217031"/>
    <lineage>
        <taxon>Bacteria</taxon>
        <taxon>Bacillati</taxon>
        <taxon>Bacillota</taxon>
        <taxon>Bacilli</taxon>
        <taxon>Bacillales</taxon>
        <taxon>Bacillaceae</taxon>
        <taxon>Lederbergia</taxon>
    </lineage>
</organism>
<reference evidence="1 2" key="1">
    <citation type="submission" date="2015-06" db="EMBL/GenBank/DDBJ databases">
        <title>Genome sequencing project of Bacillus galactosidilyticus PL133.</title>
        <authorList>
            <person name="Gaiero J."/>
            <person name="Nicol R."/>
            <person name="Habash M."/>
        </authorList>
    </citation>
    <scope>NUCLEOTIDE SEQUENCE [LARGE SCALE GENOMIC DNA]</scope>
    <source>
        <strain evidence="1 2">PL133</strain>
    </source>
</reference>
<evidence type="ECO:0000313" key="2">
    <source>
        <dbReference type="Proteomes" id="UP000053881"/>
    </source>
</evidence>
<comment type="caution">
    <text evidence="1">The sequence shown here is derived from an EMBL/GenBank/DDBJ whole genome shotgun (WGS) entry which is preliminary data.</text>
</comment>
<dbReference type="EMBL" id="LGPB01000026">
    <property type="protein sequence ID" value="KRG16815.1"/>
    <property type="molecule type" value="Genomic_DNA"/>
</dbReference>
<sequence>MHTIIQKIYNDIEIRRWDQFQTTSIKEVIARVSKKTGLPTYFFNYPSELNNLGGEWRIFLNQNQNEEQIWQDYGGRITEKKLVCIFVTICFWMARRQMN</sequence>
<gene>
    <name evidence="1" type="ORF">ACA29_02730</name>
</gene>